<organism evidence="2 3">
    <name type="scientific">Prauserella flavalba</name>
    <dbReference type="NCBI Taxonomy" id="1477506"/>
    <lineage>
        <taxon>Bacteria</taxon>
        <taxon>Bacillati</taxon>
        <taxon>Actinomycetota</taxon>
        <taxon>Actinomycetes</taxon>
        <taxon>Pseudonocardiales</taxon>
        <taxon>Pseudonocardiaceae</taxon>
        <taxon>Prauserella</taxon>
    </lineage>
</organism>
<dbReference type="PANTHER" id="PTHR39193">
    <property type="entry name" value="5-DEOXY-GLUCURONATE ISOMERASE"/>
    <property type="match status" value="1"/>
</dbReference>
<keyword evidence="3" id="KW-1185">Reference proteome</keyword>
<name>A0A318LEV0_9PSEU</name>
<evidence type="ECO:0000313" key="2">
    <source>
        <dbReference type="EMBL" id="PXY16857.1"/>
    </source>
</evidence>
<gene>
    <name evidence="2" type="ORF">BA062_38155</name>
</gene>
<dbReference type="PIRSF" id="PIRSF036628">
    <property type="entry name" value="IolB"/>
    <property type="match status" value="1"/>
</dbReference>
<dbReference type="RefSeq" id="WP_110344107.1">
    <property type="nucleotide sequence ID" value="NZ_MASU01000033.1"/>
</dbReference>
<accession>A0A318LEV0</accession>
<dbReference type="GO" id="GO:0019310">
    <property type="term" value="P:inositol catabolic process"/>
    <property type="evidence" value="ECO:0007669"/>
    <property type="project" value="InterPro"/>
</dbReference>
<reference evidence="2 3" key="1">
    <citation type="submission" date="2016-07" db="EMBL/GenBank/DDBJ databases">
        <title>Draft genome sequence of Prauserella sp. YIM 121212, isolated from alkaline soil.</title>
        <authorList>
            <person name="Ruckert C."/>
            <person name="Albersmeier A."/>
            <person name="Jiang C.-L."/>
            <person name="Jiang Y."/>
            <person name="Kalinowski J."/>
            <person name="Schneider O."/>
            <person name="Winkler A."/>
            <person name="Zotchev S.B."/>
        </authorList>
    </citation>
    <scope>NUCLEOTIDE SEQUENCE [LARGE SCALE GENOMIC DNA]</scope>
    <source>
        <strain evidence="2 3">YIM 121212</strain>
    </source>
</reference>
<dbReference type="InterPro" id="IPR014710">
    <property type="entry name" value="RmlC-like_jellyroll"/>
</dbReference>
<dbReference type="SUPFAM" id="SSF51182">
    <property type="entry name" value="RmlC-like cupins"/>
    <property type="match status" value="1"/>
</dbReference>
<evidence type="ECO:0000313" key="3">
    <source>
        <dbReference type="Proteomes" id="UP000247892"/>
    </source>
</evidence>
<dbReference type="InterPro" id="IPR024203">
    <property type="entry name" value="Deoxy-glucuronate_isom_IolB"/>
</dbReference>
<dbReference type="OrthoDB" id="9799936at2"/>
<sequence length="296" mass="32252">MSALHRPHGTLADGADPVRLMPEDAGWAYTGLRVLTLEPGQPRAITTGEFEAFVLPLSGGCDVVVEGERFALRGRTSVFTRVTDFAYVPRDAEVTLSAVEGAEIALPMARCERRLEPRYGPAELVPVEVRGAGNATRQVTNFGVPGVWEHADKLNACELITPDGNWSSYPPHKHDEATECEVVNEEIYYFRIAGRDGTTPSGAGFGLHRTYTADGELDEDVAVRDGDVFLIPRGYHGPCVAAPGYPLYYLNVLAGPGPERSMAFCDDPAHGWVRDTWRDQPADPRCPVTGAEGRRT</sequence>
<dbReference type="GO" id="GO:0008880">
    <property type="term" value="F:glucuronate isomerase activity"/>
    <property type="evidence" value="ECO:0007669"/>
    <property type="project" value="InterPro"/>
</dbReference>
<protein>
    <submittedName>
        <fullName evidence="2">5-deoxy-glucuronate isomerase</fullName>
    </submittedName>
</protein>
<dbReference type="InterPro" id="IPR011051">
    <property type="entry name" value="RmlC_Cupin_sf"/>
</dbReference>
<proteinExistence type="predicted"/>
<dbReference type="Gene3D" id="2.60.120.10">
    <property type="entry name" value="Jelly Rolls"/>
    <property type="match status" value="2"/>
</dbReference>
<dbReference type="NCBIfam" id="TIGR04378">
    <property type="entry name" value="myo_inos_iolB"/>
    <property type="match status" value="1"/>
</dbReference>
<evidence type="ECO:0000256" key="1">
    <source>
        <dbReference type="ARBA" id="ARBA00023235"/>
    </source>
</evidence>
<keyword evidence="1 2" id="KW-0413">Isomerase</keyword>
<dbReference type="AlphaFoldDB" id="A0A318LEV0"/>
<dbReference type="PANTHER" id="PTHR39193:SF1">
    <property type="entry name" value="5-DEOXY-GLUCURONATE ISOMERASE"/>
    <property type="match status" value="1"/>
</dbReference>
<dbReference type="Proteomes" id="UP000247892">
    <property type="component" value="Unassembled WGS sequence"/>
</dbReference>
<dbReference type="Pfam" id="PF04962">
    <property type="entry name" value="KduI"/>
    <property type="match status" value="1"/>
</dbReference>
<dbReference type="InterPro" id="IPR021120">
    <property type="entry name" value="KduI/IolB_isomerase"/>
</dbReference>
<comment type="caution">
    <text evidence="2">The sequence shown here is derived from an EMBL/GenBank/DDBJ whole genome shotgun (WGS) entry which is preliminary data.</text>
</comment>
<dbReference type="EMBL" id="MASU01000033">
    <property type="protein sequence ID" value="PXY16857.1"/>
    <property type="molecule type" value="Genomic_DNA"/>
</dbReference>